<name>A0ABC9NEP1_BACUC</name>
<dbReference type="AlphaFoldDB" id="A0ABC9NEP1"/>
<feature type="signal peptide" evidence="2">
    <location>
        <begin position="1"/>
        <end position="41"/>
    </location>
</feature>
<accession>A0ABC9NEP1</accession>
<gene>
    <name evidence="4" type="ORF">BACUNI_01323</name>
</gene>
<evidence type="ECO:0000259" key="3">
    <source>
        <dbReference type="PROSITE" id="PS51123"/>
    </source>
</evidence>
<dbReference type="Gene3D" id="2.40.160.190">
    <property type="match status" value="1"/>
</dbReference>
<dbReference type="PROSITE" id="PS51123">
    <property type="entry name" value="OMPA_2"/>
    <property type="match status" value="1"/>
</dbReference>
<evidence type="ECO:0000313" key="5">
    <source>
        <dbReference type="Proteomes" id="UP000004110"/>
    </source>
</evidence>
<dbReference type="InterPro" id="IPR027931">
    <property type="entry name" value="DUF4595"/>
</dbReference>
<feature type="chain" id="PRO_5044780846" description="OmpA-like domain-containing protein" evidence="2">
    <location>
        <begin position="42"/>
        <end position="312"/>
    </location>
</feature>
<dbReference type="Pfam" id="PF15283">
    <property type="entry name" value="DUF4595"/>
    <property type="match status" value="1"/>
</dbReference>
<keyword evidence="5" id="KW-1185">Reference proteome</keyword>
<evidence type="ECO:0000313" key="4">
    <source>
        <dbReference type="EMBL" id="EDO55233.1"/>
    </source>
</evidence>
<reference evidence="4" key="2">
    <citation type="submission" date="2013-11" db="EMBL/GenBank/DDBJ databases">
        <title>Draft genome sequence of Bacteroides uniformis (ATCC 8492).</title>
        <authorList>
            <person name="Sudarsanam P."/>
            <person name="Ley R."/>
            <person name="Guruge J."/>
            <person name="Turnbaugh P.J."/>
            <person name="Mahowald M."/>
            <person name="Liep D."/>
            <person name="Gordon J."/>
        </authorList>
    </citation>
    <scope>NUCLEOTIDE SEQUENCE</scope>
    <source>
        <strain evidence="4">ATCC 8492</strain>
    </source>
</reference>
<feature type="domain" description="OmpA-like" evidence="3">
    <location>
        <begin position="1"/>
        <end position="26"/>
    </location>
</feature>
<organism evidence="4 5">
    <name type="scientific">Bacteroides uniformis (strain ATCC 8492 / DSM 6597 / CCUG 4942 / CIP 103695 / JCM 5828 / KCTC 5204 / NCTC 13054 / VPI 0061)</name>
    <dbReference type="NCBI Taxonomy" id="411479"/>
    <lineage>
        <taxon>Bacteria</taxon>
        <taxon>Pseudomonadati</taxon>
        <taxon>Bacteroidota</taxon>
        <taxon>Bacteroidia</taxon>
        <taxon>Bacteroidales</taxon>
        <taxon>Bacteroidaceae</taxon>
        <taxon>Bacteroides</taxon>
    </lineage>
</organism>
<sequence length="312" mass="34980">MPYASNKKTNRMKLNRRVTIITRFSGIMFSLLLLGGLAACSDDNNGSDTPEPEPSTYPTTPFSKIELKEVIESDAQPVTATHTYLYNSAGRLTGYTGKQSFTAGDELFEIENTTTVEYKDHQAVITDEAGTVSTYTLNDKGYATTCTSQDMAGNTRTYTFSYLINTEDKYYLENITEKLDDGKEYSFITIDYSNFRALRIQQKVDTFEHNSTATTPSGNEIANISEIPSLFITDMYPLSMHAVAIYGKILGEPANYLITQLIPDSNGESEETTTYTYTLDNRGIVTSCHAVVRHIRNGYEQDYTRTVNYTIE</sequence>
<protein>
    <recommendedName>
        <fullName evidence="3">OmpA-like domain-containing protein</fullName>
    </recommendedName>
</protein>
<dbReference type="InterPro" id="IPR006665">
    <property type="entry name" value="OmpA-like"/>
</dbReference>
<dbReference type="Proteomes" id="UP000004110">
    <property type="component" value="Unassembled WGS sequence"/>
</dbReference>
<evidence type="ECO:0000256" key="2">
    <source>
        <dbReference type="SAM" id="SignalP"/>
    </source>
</evidence>
<evidence type="ECO:0000256" key="1">
    <source>
        <dbReference type="PROSITE-ProRule" id="PRU00473"/>
    </source>
</evidence>
<keyword evidence="1" id="KW-0472">Membrane</keyword>
<dbReference type="CDD" id="cd12871">
    <property type="entry name" value="Bacuni_01323_like"/>
    <property type="match status" value="1"/>
</dbReference>
<dbReference type="GO" id="GO:0016020">
    <property type="term" value="C:membrane"/>
    <property type="evidence" value="ECO:0007669"/>
    <property type="project" value="UniProtKB-UniRule"/>
</dbReference>
<comment type="caution">
    <text evidence="4">The sequence shown here is derived from an EMBL/GenBank/DDBJ whole genome shotgun (WGS) entry which is preliminary data.</text>
</comment>
<proteinExistence type="predicted"/>
<dbReference type="EMBL" id="AAYH02000039">
    <property type="protein sequence ID" value="EDO55233.1"/>
    <property type="molecule type" value="Genomic_DNA"/>
</dbReference>
<reference evidence="4" key="1">
    <citation type="submission" date="2007-06" db="EMBL/GenBank/DDBJ databases">
        <authorList>
            <person name="Fulton L."/>
            <person name="Clifton S."/>
            <person name="Fulton B."/>
            <person name="Xu J."/>
            <person name="Minx P."/>
            <person name="Pepin K.H."/>
            <person name="Johnson M."/>
            <person name="Thiruvilangam P."/>
            <person name="Bhonagiri V."/>
            <person name="Nash W.E."/>
            <person name="Mardis E.R."/>
            <person name="Wilson R.K."/>
        </authorList>
    </citation>
    <scope>NUCLEOTIDE SEQUENCE [LARGE SCALE GENOMIC DNA]</scope>
    <source>
        <strain evidence="4">ATCC 8492</strain>
    </source>
</reference>
<keyword evidence="2" id="KW-0732">Signal</keyword>